<dbReference type="EMBL" id="JADOEL010000006">
    <property type="protein sequence ID" value="MBF8177951.1"/>
    <property type="molecule type" value="Genomic_DNA"/>
</dbReference>
<gene>
    <name evidence="1" type="ORF">IXC47_09690</name>
</gene>
<evidence type="ECO:0000313" key="1">
    <source>
        <dbReference type="EMBL" id="MBF8177951.1"/>
    </source>
</evidence>
<dbReference type="Proteomes" id="UP000657372">
    <property type="component" value="Unassembled WGS sequence"/>
</dbReference>
<comment type="caution">
    <text evidence="1">The sequence shown here is derived from an EMBL/GenBank/DDBJ whole genome shotgun (WGS) entry which is preliminary data.</text>
</comment>
<protein>
    <submittedName>
        <fullName evidence="1">Phytanoyl-CoA dioxygenase family protein</fullName>
    </submittedName>
</protein>
<keyword evidence="1" id="KW-0560">Oxidoreductase</keyword>
<keyword evidence="1" id="KW-0223">Dioxygenase</keyword>
<name>A0ABS0ESY9_9BURK</name>
<dbReference type="PANTHER" id="PTHR20883">
    <property type="entry name" value="PHYTANOYL-COA DIOXYGENASE DOMAIN CONTAINING 1"/>
    <property type="match status" value="1"/>
</dbReference>
<sequence length="267" mass="29511">MSKEHITPMDTALSTVLSDQQIAQFEQDGYLVFRKLLEPAACEHMLAVAKVQLQAAQQPLEYEAELGYPGAPASLDAEGGRTVRRLRGAYHRDPCFHDWARDPRIVDKLKQLFGEEVYLTLAHHNSVMTKHPQFGTATGWHRDIRYWSFTQPDLICVWLALGDEIAANGGLKFIPGSHRLDITREQLDDLDFLRPDHAPNEALFAQGTPVDLHQGDVVFFHSKLFHAAGVNTTPTVKTSVAFAYHGASNQAVAGSRSSIAGSVPVSD</sequence>
<dbReference type="PANTHER" id="PTHR20883:SF51">
    <property type="entry name" value="PHYTANOYL-COA HYDROXYLASE"/>
    <property type="match status" value="1"/>
</dbReference>
<organism evidence="1 2">
    <name type="scientific">Herminiimonas contaminans</name>
    <dbReference type="NCBI Taxonomy" id="1111140"/>
    <lineage>
        <taxon>Bacteria</taxon>
        <taxon>Pseudomonadati</taxon>
        <taxon>Pseudomonadota</taxon>
        <taxon>Betaproteobacteria</taxon>
        <taxon>Burkholderiales</taxon>
        <taxon>Oxalobacteraceae</taxon>
        <taxon>Herminiimonas</taxon>
    </lineage>
</organism>
<proteinExistence type="predicted"/>
<keyword evidence="2" id="KW-1185">Reference proteome</keyword>
<dbReference type="Gene3D" id="2.60.120.620">
    <property type="entry name" value="q2cbj1_9rhob like domain"/>
    <property type="match status" value="1"/>
</dbReference>
<accession>A0ABS0ESY9</accession>
<dbReference type="Pfam" id="PF05721">
    <property type="entry name" value="PhyH"/>
    <property type="match status" value="1"/>
</dbReference>
<dbReference type="GO" id="GO:0051213">
    <property type="term" value="F:dioxygenase activity"/>
    <property type="evidence" value="ECO:0007669"/>
    <property type="project" value="UniProtKB-KW"/>
</dbReference>
<dbReference type="InterPro" id="IPR008775">
    <property type="entry name" value="Phytyl_CoA_dOase-like"/>
</dbReference>
<evidence type="ECO:0000313" key="2">
    <source>
        <dbReference type="Proteomes" id="UP000657372"/>
    </source>
</evidence>
<dbReference type="SUPFAM" id="SSF51197">
    <property type="entry name" value="Clavaminate synthase-like"/>
    <property type="match status" value="1"/>
</dbReference>
<reference evidence="1 2" key="1">
    <citation type="submission" date="2020-11" db="EMBL/GenBank/DDBJ databases">
        <title>WGS of Herminiimonas contaminans strain Marseille-Q4544 isolated from planarians Schmidtea mediterranea.</title>
        <authorList>
            <person name="Kangale L."/>
        </authorList>
    </citation>
    <scope>NUCLEOTIDE SEQUENCE [LARGE SCALE GENOMIC DNA]</scope>
    <source>
        <strain evidence="1 2">Marseille-Q4544</strain>
    </source>
</reference>